<dbReference type="EMBL" id="BMML01000027">
    <property type="protein sequence ID" value="GGN38147.1"/>
    <property type="molecule type" value="Genomic_DNA"/>
</dbReference>
<dbReference type="Proteomes" id="UP000653411">
    <property type="component" value="Unassembled WGS sequence"/>
</dbReference>
<reference evidence="2" key="2">
    <citation type="submission" date="2020-09" db="EMBL/GenBank/DDBJ databases">
        <authorList>
            <person name="Sun Q."/>
            <person name="Zhou Y."/>
        </authorList>
    </citation>
    <scope>NUCLEOTIDE SEQUENCE</scope>
    <source>
        <strain evidence="2">CGMCC 4.7110</strain>
    </source>
</reference>
<feature type="region of interest" description="Disordered" evidence="1">
    <location>
        <begin position="1"/>
        <end position="28"/>
    </location>
</feature>
<evidence type="ECO:0000256" key="1">
    <source>
        <dbReference type="SAM" id="MobiDB-lite"/>
    </source>
</evidence>
<accession>A0A918CW65</accession>
<dbReference type="AlphaFoldDB" id="A0A918CW65"/>
<dbReference type="RefSeq" id="WP_189268132.1">
    <property type="nucleotide sequence ID" value="NZ_BMML01000027.1"/>
</dbReference>
<gene>
    <name evidence="2" type="ORF">GCM10011578_083210</name>
</gene>
<sequence length="88" mass="10067">MTSFPMSPCQRPSCPFPRKQQTTPDGKSKLPRYCSADCSVYMIRARRALRRNDGVEAAELVRLWDALNARKRPTDHIDEVFARPDKTG</sequence>
<name>A0A918CW65_9ACTN</name>
<comment type="caution">
    <text evidence="2">The sequence shown here is derived from an EMBL/GenBank/DDBJ whole genome shotgun (WGS) entry which is preliminary data.</text>
</comment>
<evidence type="ECO:0000313" key="2">
    <source>
        <dbReference type="EMBL" id="GGN38147.1"/>
    </source>
</evidence>
<keyword evidence="3" id="KW-1185">Reference proteome</keyword>
<proteinExistence type="predicted"/>
<protein>
    <submittedName>
        <fullName evidence="2">Uncharacterized protein</fullName>
    </submittedName>
</protein>
<organism evidence="2 3">
    <name type="scientific">Streptomyces fuscichromogenes</name>
    <dbReference type="NCBI Taxonomy" id="1324013"/>
    <lineage>
        <taxon>Bacteria</taxon>
        <taxon>Bacillati</taxon>
        <taxon>Actinomycetota</taxon>
        <taxon>Actinomycetes</taxon>
        <taxon>Kitasatosporales</taxon>
        <taxon>Streptomycetaceae</taxon>
        <taxon>Streptomyces</taxon>
    </lineage>
</organism>
<evidence type="ECO:0000313" key="3">
    <source>
        <dbReference type="Proteomes" id="UP000653411"/>
    </source>
</evidence>
<reference evidence="2" key="1">
    <citation type="journal article" date="2014" name="Int. J. Syst. Evol. Microbiol.">
        <title>Complete genome sequence of Corynebacterium casei LMG S-19264T (=DSM 44701T), isolated from a smear-ripened cheese.</title>
        <authorList>
            <consortium name="US DOE Joint Genome Institute (JGI-PGF)"/>
            <person name="Walter F."/>
            <person name="Albersmeier A."/>
            <person name="Kalinowski J."/>
            <person name="Ruckert C."/>
        </authorList>
    </citation>
    <scope>NUCLEOTIDE SEQUENCE</scope>
    <source>
        <strain evidence="2">CGMCC 4.7110</strain>
    </source>
</reference>